<gene>
    <name evidence="1" type="ORF">INT45_000847</name>
</gene>
<dbReference type="Proteomes" id="UP000646827">
    <property type="component" value="Unassembled WGS sequence"/>
</dbReference>
<dbReference type="OrthoDB" id="2288126at2759"/>
<protein>
    <submittedName>
        <fullName evidence="1">Uncharacterized protein</fullName>
    </submittedName>
</protein>
<comment type="caution">
    <text evidence="1">The sequence shown here is derived from an EMBL/GenBank/DDBJ whole genome shotgun (WGS) entry which is preliminary data.</text>
</comment>
<evidence type="ECO:0000313" key="1">
    <source>
        <dbReference type="EMBL" id="KAG2223527.1"/>
    </source>
</evidence>
<accession>A0A8H7S863</accession>
<evidence type="ECO:0000313" key="2">
    <source>
        <dbReference type="Proteomes" id="UP000646827"/>
    </source>
</evidence>
<reference evidence="1 2" key="1">
    <citation type="submission" date="2020-12" db="EMBL/GenBank/DDBJ databases">
        <title>Metabolic potential, ecology and presence of endohyphal bacteria is reflected in genomic diversity of Mucoromycotina.</title>
        <authorList>
            <person name="Muszewska A."/>
            <person name="Okrasinska A."/>
            <person name="Steczkiewicz K."/>
            <person name="Drgas O."/>
            <person name="Orlowska M."/>
            <person name="Perlinska-Lenart U."/>
            <person name="Aleksandrzak-Piekarczyk T."/>
            <person name="Szatraj K."/>
            <person name="Zielenkiewicz U."/>
            <person name="Pilsyk S."/>
            <person name="Malc E."/>
            <person name="Mieczkowski P."/>
            <person name="Kruszewska J.S."/>
            <person name="Biernat P."/>
            <person name="Pawlowska J."/>
        </authorList>
    </citation>
    <scope>NUCLEOTIDE SEQUENCE [LARGE SCALE GENOMIC DNA]</scope>
    <source>
        <strain evidence="1 2">CBS 142.35</strain>
    </source>
</reference>
<sequence length="155" mass="17693">MNTTLYSNAARNGQYVWQSVLQDLSLTSISHDQVEAAIYRLSFPPSPPYLSNSIIVASILEHIWKAHWNLIFNNIPFITQTIITRIHSHLLQRTLEKDLLTLVQHNNEAPTSTLSSATDKWVINEVHITNHFIEYREASFEKASNGTLALSHEEL</sequence>
<dbReference type="EMBL" id="JAEPRB010000059">
    <property type="protein sequence ID" value="KAG2223527.1"/>
    <property type="molecule type" value="Genomic_DNA"/>
</dbReference>
<keyword evidence="2" id="KW-1185">Reference proteome</keyword>
<organism evidence="1 2">
    <name type="scientific">Circinella minor</name>
    <dbReference type="NCBI Taxonomy" id="1195481"/>
    <lineage>
        <taxon>Eukaryota</taxon>
        <taxon>Fungi</taxon>
        <taxon>Fungi incertae sedis</taxon>
        <taxon>Mucoromycota</taxon>
        <taxon>Mucoromycotina</taxon>
        <taxon>Mucoromycetes</taxon>
        <taxon>Mucorales</taxon>
        <taxon>Lichtheimiaceae</taxon>
        <taxon>Circinella</taxon>
    </lineage>
</organism>
<name>A0A8H7S863_9FUNG</name>
<proteinExistence type="predicted"/>
<dbReference type="AlphaFoldDB" id="A0A8H7S863"/>